<organism evidence="1">
    <name type="scientific">Arion vulgaris</name>
    <dbReference type="NCBI Taxonomy" id="1028688"/>
    <lineage>
        <taxon>Eukaryota</taxon>
        <taxon>Metazoa</taxon>
        <taxon>Spiralia</taxon>
        <taxon>Lophotrochozoa</taxon>
        <taxon>Mollusca</taxon>
        <taxon>Gastropoda</taxon>
        <taxon>Heterobranchia</taxon>
        <taxon>Euthyneura</taxon>
        <taxon>Panpulmonata</taxon>
        <taxon>Eupulmonata</taxon>
        <taxon>Stylommatophora</taxon>
        <taxon>Helicina</taxon>
        <taxon>Arionoidea</taxon>
        <taxon>Arionidae</taxon>
        <taxon>Arion</taxon>
    </lineage>
</organism>
<sequence>MSPYNIKRALCNTIFSPDIMLSVPNLDADMNDGRKLITTEMKCIHRMLGVSR</sequence>
<proteinExistence type="predicted"/>
<name>A0A0B7BI17_9EUPU</name>
<dbReference type="EMBL" id="HACG01045728">
    <property type="protein sequence ID" value="CEK92593.1"/>
    <property type="molecule type" value="Transcribed_RNA"/>
</dbReference>
<reference evidence="1" key="1">
    <citation type="submission" date="2014-12" db="EMBL/GenBank/DDBJ databases">
        <title>Insight into the proteome of Arion vulgaris.</title>
        <authorList>
            <person name="Aradska J."/>
            <person name="Bulat T."/>
            <person name="Smidak R."/>
            <person name="Sarate P."/>
            <person name="Gangsoo J."/>
            <person name="Sialana F."/>
            <person name="Bilban M."/>
            <person name="Lubec G."/>
        </authorList>
    </citation>
    <scope>NUCLEOTIDE SEQUENCE</scope>
    <source>
        <tissue evidence="1">Skin</tissue>
    </source>
</reference>
<gene>
    <name evidence="1" type="primary">ORF189039</name>
</gene>
<evidence type="ECO:0000313" key="1">
    <source>
        <dbReference type="EMBL" id="CEK92593.1"/>
    </source>
</evidence>
<feature type="non-terminal residue" evidence="1">
    <location>
        <position position="52"/>
    </location>
</feature>
<dbReference type="AlphaFoldDB" id="A0A0B7BI17"/>
<accession>A0A0B7BI17</accession>
<protein>
    <submittedName>
        <fullName evidence="1">Uncharacterized protein</fullName>
    </submittedName>
</protein>